<dbReference type="RefSeq" id="XP_001183007.2">
    <property type="nucleotide sequence ID" value="XM_001183007.4"/>
</dbReference>
<feature type="compositionally biased region" description="Low complexity" evidence="1">
    <location>
        <begin position="84"/>
        <end position="102"/>
    </location>
</feature>
<feature type="compositionally biased region" description="Basic and acidic residues" evidence="1">
    <location>
        <begin position="1"/>
        <end position="17"/>
    </location>
</feature>
<dbReference type="KEGG" id="spu:753664"/>
<protein>
    <recommendedName>
        <fullName evidence="2">UBX domain-containing protein</fullName>
    </recommendedName>
</protein>
<evidence type="ECO:0000259" key="2">
    <source>
        <dbReference type="PROSITE" id="PS50033"/>
    </source>
</evidence>
<dbReference type="AlphaFoldDB" id="A0A7M7G9J6"/>
<organism evidence="3 4">
    <name type="scientific">Strongylocentrotus purpuratus</name>
    <name type="common">Purple sea urchin</name>
    <dbReference type="NCBI Taxonomy" id="7668"/>
    <lineage>
        <taxon>Eukaryota</taxon>
        <taxon>Metazoa</taxon>
        <taxon>Echinodermata</taxon>
        <taxon>Eleutherozoa</taxon>
        <taxon>Echinozoa</taxon>
        <taxon>Echinoidea</taxon>
        <taxon>Euechinoidea</taxon>
        <taxon>Echinacea</taxon>
        <taxon>Camarodonta</taxon>
        <taxon>Echinidea</taxon>
        <taxon>Strongylocentrotidae</taxon>
        <taxon>Strongylocentrotus</taxon>
    </lineage>
</organism>
<dbReference type="SUPFAM" id="SSF54236">
    <property type="entry name" value="Ubiquitin-like"/>
    <property type="match status" value="1"/>
</dbReference>
<dbReference type="GO" id="GO:0043130">
    <property type="term" value="F:ubiquitin binding"/>
    <property type="evidence" value="ECO:0000318"/>
    <property type="project" value="GO_Central"/>
</dbReference>
<dbReference type="InterPro" id="IPR029071">
    <property type="entry name" value="Ubiquitin-like_domsf"/>
</dbReference>
<dbReference type="GO" id="GO:0036503">
    <property type="term" value="P:ERAD pathway"/>
    <property type="evidence" value="ECO:0000318"/>
    <property type="project" value="GO_Central"/>
</dbReference>
<feature type="domain" description="UBX" evidence="2">
    <location>
        <begin position="357"/>
        <end position="436"/>
    </location>
</feature>
<feature type="compositionally biased region" description="Polar residues" evidence="1">
    <location>
        <begin position="58"/>
        <end position="68"/>
    </location>
</feature>
<dbReference type="OMA" id="RRAMRMQ"/>
<dbReference type="GO" id="GO:0005783">
    <property type="term" value="C:endoplasmic reticulum"/>
    <property type="evidence" value="ECO:0000318"/>
    <property type="project" value="GO_Central"/>
</dbReference>
<feature type="region of interest" description="Disordered" evidence="1">
    <location>
        <begin position="1"/>
        <end position="254"/>
    </location>
</feature>
<feature type="region of interest" description="Disordered" evidence="1">
    <location>
        <begin position="303"/>
        <end position="356"/>
    </location>
</feature>
<evidence type="ECO:0000256" key="1">
    <source>
        <dbReference type="SAM" id="MobiDB-lite"/>
    </source>
</evidence>
<dbReference type="GeneID" id="753664"/>
<feature type="compositionally biased region" description="Low complexity" evidence="1">
    <location>
        <begin position="144"/>
        <end position="160"/>
    </location>
</feature>
<feature type="compositionally biased region" description="Basic residues" evidence="1">
    <location>
        <begin position="322"/>
        <end position="337"/>
    </location>
</feature>
<proteinExistence type="predicted"/>
<dbReference type="Proteomes" id="UP000007110">
    <property type="component" value="Unassembled WGS sequence"/>
</dbReference>
<feature type="compositionally biased region" description="Basic and acidic residues" evidence="1">
    <location>
        <begin position="221"/>
        <end position="239"/>
    </location>
</feature>
<dbReference type="InterPro" id="IPR001012">
    <property type="entry name" value="UBX_dom"/>
</dbReference>
<dbReference type="PROSITE" id="PS50033">
    <property type="entry name" value="UBX"/>
    <property type="match status" value="1"/>
</dbReference>
<dbReference type="Pfam" id="PF00789">
    <property type="entry name" value="UBX"/>
    <property type="match status" value="1"/>
</dbReference>
<reference evidence="3" key="2">
    <citation type="submission" date="2021-01" db="UniProtKB">
        <authorList>
            <consortium name="EnsemblMetazoa"/>
        </authorList>
    </citation>
    <scope>IDENTIFICATION</scope>
</reference>
<dbReference type="OrthoDB" id="436606at2759"/>
<dbReference type="Gene3D" id="3.10.20.90">
    <property type="entry name" value="Phosphatidylinositol 3-kinase Catalytic Subunit, Chain A, domain 1"/>
    <property type="match status" value="1"/>
</dbReference>
<reference evidence="4" key="1">
    <citation type="submission" date="2015-02" db="EMBL/GenBank/DDBJ databases">
        <title>Genome sequencing for Strongylocentrotus purpuratus.</title>
        <authorList>
            <person name="Murali S."/>
            <person name="Liu Y."/>
            <person name="Vee V."/>
            <person name="English A."/>
            <person name="Wang M."/>
            <person name="Skinner E."/>
            <person name="Han Y."/>
            <person name="Muzny D.M."/>
            <person name="Worley K.C."/>
            <person name="Gibbs R.A."/>
        </authorList>
    </citation>
    <scope>NUCLEOTIDE SEQUENCE</scope>
</reference>
<evidence type="ECO:0000313" key="3">
    <source>
        <dbReference type="EnsemblMetazoa" id="XP_001183007"/>
    </source>
</evidence>
<dbReference type="InParanoid" id="A0A7M7G9J6"/>
<dbReference type="EnsemblMetazoa" id="XM_001183007">
    <property type="protein sequence ID" value="XP_001183007"/>
    <property type="gene ID" value="LOC753664"/>
</dbReference>
<evidence type="ECO:0000313" key="4">
    <source>
        <dbReference type="Proteomes" id="UP000007110"/>
    </source>
</evidence>
<name>A0A7M7G9J6_STRPU</name>
<keyword evidence="4" id="KW-1185">Reference proteome</keyword>
<accession>A0A7M7G9J6</accession>
<sequence>MDSKKRESHKPPLETRDSGVSCYTPSPPPKKSSLLKTSEGSARSMHHEVCHQHPSMESFDQNVSSNNPEEFHEQMMIPPRLDLSSIIGDDSESDVSSSGIVSTDRTSQSHDEQYPELALDTPSTDSRMSPAGRILQGYQSGIDSTSPSPAPSSSSSPSSSGLHNLRRCRSGELEDESEGSVLKVKLKLKSTRPRSGGGVRKRDFTVTKVRNSPPLSSSSDLLHEGKEQAYKHTPDDVMRSKYVPLPGIGLQGADQNINKEHGETEQKQSVIDKRLRSPTLEITPSDEKDIREQRLIALERSASQGEISRKFPTPPPQSAKTVSRRAMRMQQFARRKSASQAESVSRQGVRPMSQASDSSKSVLLAIRLPDGTRVQNLFDSTQSLQSVVQFALKQGTCSLDRSNVCLVTNDMPKRELMNLSQTIEVAELRDRTLLNLEELD</sequence>